<sequence>MKYMSSYAFGKVNFDEKKLEKDLQTHTTFPKISEEYDEFSSGFWMNCTLWGGHQKMKKILNIEIIITKLNKLVMESNYLI</sequence>
<comment type="caution">
    <text evidence="1">The sequence shown here is derived from an EMBL/GenBank/DDBJ whole genome shotgun (WGS) entry which is preliminary data.</text>
</comment>
<proteinExistence type="predicted"/>
<dbReference type="EMBL" id="BKAW01000026">
    <property type="protein sequence ID" value="GEQ04094.1"/>
    <property type="molecule type" value="Genomic_DNA"/>
</dbReference>
<evidence type="ECO:0000313" key="1">
    <source>
        <dbReference type="EMBL" id="GEQ04094.1"/>
    </source>
</evidence>
<dbReference type="InterPro" id="IPR027443">
    <property type="entry name" value="IPNS-like_sf"/>
</dbReference>
<name>A0AB34ANU5_STAUR</name>
<reference evidence="1 2" key="1">
    <citation type="submission" date="2019-07" db="EMBL/GenBank/DDBJ databases">
        <title>Whole genome shotgun sequence of Staphylococcus cohnii subsp. urealyticus NBRC 109766.</title>
        <authorList>
            <person name="Hosoyama A."/>
            <person name="Uohara A."/>
            <person name="Ohji S."/>
            <person name="Ichikawa N."/>
        </authorList>
    </citation>
    <scope>NUCLEOTIDE SEQUENCE [LARGE SCALE GENOMIC DNA]</scope>
    <source>
        <strain evidence="1 2">NBRC 109766</strain>
    </source>
</reference>
<gene>
    <name evidence="1" type="ORF">SCO02_25350</name>
</gene>
<keyword evidence="2" id="KW-1185">Reference proteome</keyword>
<dbReference type="AlphaFoldDB" id="A0AB34ANU5"/>
<accession>A0AB34ANU5</accession>
<evidence type="ECO:0000313" key="2">
    <source>
        <dbReference type="Proteomes" id="UP000321839"/>
    </source>
</evidence>
<protein>
    <submittedName>
        <fullName evidence="1">Uncharacterized protein</fullName>
    </submittedName>
</protein>
<dbReference type="Proteomes" id="UP000321839">
    <property type="component" value="Unassembled WGS sequence"/>
</dbReference>
<dbReference type="Gene3D" id="2.60.120.330">
    <property type="entry name" value="B-lactam Antibiotic, Isopenicillin N Synthase, Chain"/>
    <property type="match status" value="1"/>
</dbReference>
<organism evidence="1 2">
    <name type="scientific">Staphylococcus ureilyticus</name>
    <name type="common">Staphylococcus cohnii subsp. urealyticus</name>
    <dbReference type="NCBI Taxonomy" id="94138"/>
    <lineage>
        <taxon>Bacteria</taxon>
        <taxon>Bacillati</taxon>
        <taxon>Bacillota</taxon>
        <taxon>Bacilli</taxon>
        <taxon>Bacillales</taxon>
        <taxon>Staphylococcaceae</taxon>
        <taxon>Staphylococcus</taxon>
        <taxon>Staphylococcus cohnii species complex</taxon>
    </lineage>
</organism>